<dbReference type="Proteomes" id="UP000000393">
    <property type="component" value="Chromosome"/>
</dbReference>
<dbReference type="EMBL" id="CP002086">
    <property type="protein sequence ID" value="ADJ29436.1"/>
    <property type="molecule type" value="Genomic_DNA"/>
</dbReference>
<keyword evidence="1" id="KW-1133">Transmembrane helix</keyword>
<protein>
    <submittedName>
        <fullName evidence="2">Uncharacterized protein</fullName>
    </submittedName>
</protein>
<evidence type="ECO:0000313" key="3">
    <source>
        <dbReference type="Proteomes" id="UP000000393"/>
    </source>
</evidence>
<feature type="transmembrane region" description="Helical" evidence="1">
    <location>
        <begin position="6"/>
        <end position="23"/>
    </location>
</feature>
<dbReference type="HOGENOM" id="CLU_1319833_0_0_6"/>
<sequence>MDPLVIVGMIGVATTAIASFLSYRLGRQSEFAMAEWMREVRSWGAQVVSALSDAAYGITNQRGESKDESQWVKQLSVLIEVGRFYLPNQHQDQYGLDKPLAYRGFRHATLDPLVAAIRVIQGAAPTSIDKGQVLWELRREFVSSLFEILGPDHHNRMIAKIIRKSHSSRSNDLPLGGLLPRNGTIPLGSKAVLDTVVKRIRSKSTCQS</sequence>
<dbReference type="KEGG" id="nwa:Nwat_2660"/>
<evidence type="ECO:0000313" key="2">
    <source>
        <dbReference type="EMBL" id="ADJ29436.1"/>
    </source>
</evidence>
<proteinExistence type="predicted"/>
<keyword evidence="1" id="KW-0472">Membrane</keyword>
<dbReference type="STRING" id="105559.Nwat_2660"/>
<dbReference type="RefSeq" id="WP_013221504.1">
    <property type="nucleotide sequence ID" value="NC_014315.1"/>
</dbReference>
<evidence type="ECO:0000256" key="1">
    <source>
        <dbReference type="SAM" id="Phobius"/>
    </source>
</evidence>
<gene>
    <name evidence="2" type="ordered locus">Nwat_2660</name>
</gene>
<keyword evidence="1" id="KW-0812">Transmembrane</keyword>
<name>D8KAK9_NITWC</name>
<dbReference type="AlphaFoldDB" id="D8KAK9"/>
<keyword evidence="3" id="KW-1185">Reference proteome</keyword>
<reference evidence="2 3" key="1">
    <citation type="submission" date="2010-06" db="EMBL/GenBank/DDBJ databases">
        <title>Complete sequence of chromosome of Nitrosococcus watsoni C-113.</title>
        <authorList>
            <consortium name="US DOE Joint Genome Institute"/>
            <person name="Lucas S."/>
            <person name="Copeland A."/>
            <person name="Lapidus A."/>
            <person name="Cheng J.-F."/>
            <person name="Bruce D."/>
            <person name="Goodwin L."/>
            <person name="Pitluck S."/>
            <person name="Malfatti S.A."/>
            <person name="Chain P.S.G."/>
            <person name="Land M."/>
            <person name="Hauser L."/>
            <person name="Kyrpides N."/>
            <person name="Ivanova N."/>
            <person name="Cambell M.A."/>
            <person name="Heidelberg J.F."/>
            <person name="Klotz M.G."/>
            <person name="Woyke T."/>
        </authorList>
    </citation>
    <scope>NUCLEOTIDE SEQUENCE [LARGE SCALE GENOMIC DNA]</scope>
    <source>
        <strain evidence="2 3">C-113</strain>
    </source>
</reference>
<dbReference type="OrthoDB" id="7063780at2"/>
<organism evidence="2 3">
    <name type="scientific">Nitrosococcus watsoni (strain C-113)</name>
    <dbReference type="NCBI Taxonomy" id="105559"/>
    <lineage>
        <taxon>Bacteria</taxon>
        <taxon>Pseudomonadati</taxon>
        <taxon>Pseudomonadota</taxon>
        <taxon>Gammaproteobacteria</taxon>
        <taxon>Chromatiales</taxon>
        <taxon>Chromatiaceae</taxon>
        <taxon>Nitrosococcus</taxon>
    </lineage>
</organism>
<accession>D8KAK9</accession>